<protein>
    <submittedName>
        <fullName evidence="3">Uncharacterized protein</fullName>
    </submittedName>
</protein>
<feature type="compositionally biased region" description="Pro residues" evidence="2">
    <location>
        <begin position="52"/>
        <end position="63"/>
    </location>
</feature>
<reference evidence="4" key="1">
    <citation type="journal article" date="2023" name="Mol. Phylogenet. Evol.">
        <title>Genome-scale phylogeny and comparative genomics of the fungal order Sordariales.</title>
        <authorList>
            <person name="Hensen N."/>
            <person name="Bonometti L."/>
            <person name="Westerberg I."/>
            <person name="Brannstrom I.O."/>
            <person name="Guillou S."/>
            <person name="Cros-Aarteil S."/>
            <person name="Calhoun S."/>
            <person name="Haridas S."/>
            <person name="Kuo A."/>
            <person name="Mondo S."/>
            <person name="Pangilinan J."/>
            <person name="Riley R."/>
            <person name="LaButti K."/>
            <person name="Andreopoulos B."/>
            <person name="Lipzen A."/>
            <person name="Chen C."/>
            <person name="Yan M."/>
            <person name="Daum C."/>
            <person name="Ng V."/>
            <person name="Clum A."/>
            <person name="Steindorff A."/>
            <person name="Ohm R.A."/>
            <person name="Martin F."/>
            <person name="Silar P."/>
            <person name="Natvig D.O."/>
            <person name="Lalanne C."/>
            <person name="Gautier V."/>
            <person name="Ament-Velasquez S.L."/>
            <person name="Kruys A."/>
            <person name="Hutchinson M.I."/>
            <person name="Powell A.J."/>
            <person name="Barry K."/>
            <person name="Miller A.N."/>
            <person name="Grigoriev I.V."/>
            <person name="Debuchy R."/>
            <person name="Gladieux P."/>
            <person name="Hiltunen Thoren M."/>
            <person name="Johannesson H."/>
        </authorList>
    </citation>
    <scope>NUCLEOTIDE SEQUENCE [LARGE SCALE GENOMIC DNA]</scope>
    <source>
        <strain evidence="4">CBS 340.73</strain>
    </source>
</reference>
<sequence length="194" mass="22696">MPILIDGAVLPTDGERRLGEGDLIILKKGDLIKVDAKTMTYLAFFVSNPPDRSAPPQPSPQPSPQQLLQPSTPEQQLQQLQLQLQELQRQRQERLQLQQLQLQQLQLQQLQQQQLLLQQQQQLLQQMHDALKGVASLQEKRLELERQRQQIQQRQQQQLLQQQQVHEASKGVDLLLREKRLELQQQLWPLVFEL</sequence>
<evidence type="ECO:0000256" key="1">
    <source>
        <dbReference type="SAM" id="Coils"/>
    </source>
</evidence>
<keyword evidence="1" id="KW-0175">Coiled coil</keyword>
<proteinExistence type="predicted"/>
<feature type="coiled-coil region" evidence="1">
    <location>
        <begin position="77"/>
        <end position="161"/>
    </location>
</feature>
<organism evidence="3 4">
    <name type="scientific">Diplogelasinospora grovesii</name>
    <dbReference type="NCBI Taxonomy" id="303347"/>
    <lineage>
        <taxon>Eukaryota</taxon>
        <taxon>Fungi</taxon>
        <taxon>Dikarya</taxon>
        <taxon>Ascomycota</taxon>
        <taxon>Pezizomycotina</taxon>
        <taxon>Sordariomycetes</taxon>
        <taxon>Sordariomycetidae</taxon>
        <taxon>Sordariales</taxon>
        <taxon>Diplogelasinosporaceae</taxon>
        <taxon>Diplogelasinospora</taxon>
    </lineage>
</organism>
<dbReference type="AlphaFoldDB" id="A0AAN6NC44"/>
<name>A0AAN6NC44_9PEZI</name>
<comment type="caution">
    <text evidence="3">The sequence shown here is derived from an EMBL/GenBank/DDBJ whole genome shotgun (WGS) entry which is preliminary data.</text>
</comment>
<evidence type="ECO:0000313" key="3">
    <source>
        <dbReference type="EMBL" id="KAK3942735.1"/>
    </source>
</evidence>
<accession>A0AAN6NC44</accession>
<dbReference type="Proteomes" id="UP001303473">
    <property type="component" value="Unassembled WGS sequence"/>
</dbReference>
<feature type="region of interest" description="Disordered" evidence="2">
    <location>
        <begin position="48"/>
        <end position="72"/>
    </location>
</feature>
<evidence type="ECO:0000313" key="4">
    <source>
        <dbReference type="Proteomes" id="UP001303473"/>
    </source>
</evidence>
<keyword evidence="4" id="KW-1185">Reference proteome</keyword>
<dbReference type="EMBL" id="MU853771">
    <property type="protein sequence ID" value="KAK3942735.1"/>
    <property type="molecule type" value="Genomic_DNA"/>
</dbReference>
<gene>
    <name evidence="3" type="ORF">QBC46DRAFT_406046</name>
</gene>
<evidence type="ECO:0000256" key="2">
    <source>
        <dbReference type="SAM" id="MobiDB-lite"/>
    </source>
</evidence>